<protein>
    <submittedName>
        <fullName evidence="1">Uncharacterized protein</fullName>
    </submittedName>
</protein>
<evidence type="ECO:0000313" key="1">
    <source>
        <dbReference type="EMBL" id="GFU10353.1"/>
    </source>
</evidence>
<accession>A0A8X6Q7L8</accession>
<sequence>MDDPDRPGSDRAVCWFRNIQVKIIRLKGSSIGQMERSRQAALLSAPAMTYIRLRIHLYNRRHGLIDIGSSYRRHRNGGIRTPKIKQVNMKGAGSALSFIKTYQRGR</sequence>
<name>A0A8X6Q7L8_NEPPI</name>
<keyword evidence="2" id="KW-1185">Reference proteome</keyword>
<gene>
    <name evidence="1" type="ORF">NPIL_305791</name>
</gene>
<evidence type="ECO:0000313" key="2">
    <source>
        <dbReference type="Proteomes" id="UP000887013"/>
    </source>
</evidence>
<comment type="caution">
    <text evidence="1">The sequence shown here is derived from an EMBL/GenBank/DDBJ whole genome shotgun (WGS) entry which is preliminary data.</text>
</comment>
<dbReference type="Proteomes" id="UP000887013">
    <property type="component" value="Unassembled WGS sequence"/>
</dbReference>
<organism evidence="1 2">
    <name type="scientific">Nephila pilipes</name>
    <name type="common">Giant wood spider</name>
    <name type="synonym">Nephila maculata</name>
    <dbReference type="NCBI Taxonomy" id="299642"/>
    <lineage>
        <taxon>Eukaryota</taxon>
        <taxon>Metazoa</taxon>
        <taxon>Ecdysozoa</taxon>
        <taxon>Arthropoda</taxon>
        <taxon>Chelicerata</taxon>
        <taxon>Arachnida</taxon>
        <taxon>Araneae</taxon>
        <taxon>Araneomorphae</taxon>
        <taxon>Entelegynae</taxon>
        <taxon>Araneoidea</taxon>
        <taxon>Nephilidae</taxon>
        <taxon>Nephila</taxon>
    </lineage>
</organism>
<proteinExistence type="predicted"/>
<dbReference type="EMBL" id="BMAW01029062">
    <property type="protein sequence ID" value="GFU10353.1"/>
    <property type="molecule type" value="Genomic_DNA"/>
</dbReference>
<dbReference type="AlphaFoldDB" id="A0A8X6Q7L8"/>
<reference evidence="1" key="1">
    <citation type="submission" date="2020-08" db="EMBL/GenBank/DDBJ databases">
        <title>Multicomponent nature underlies the extraordinary mechanical properties of spider dragline silk.</title>
        <authorList>
            <person name="Kono N."/>
            <person name="Nakamura H."/>
            <person name="Mori M."/>
            <person name="Yoshida Y."/>
            <person name="Ohtoshi R."/>
            <person name="Malay A.D."/>
            <person name="Moran D.A.P."/>
            <person name="Tomita M."/>
            <person name="Numata K."/>
            <person name="Arakawa K."/>
        </authorList>
    </citation>
    <scope>NUCLEOTIDE SEQUENCE</scope>
</reference>